<proteinExistence type="predicted"/>
<dbReference type="AlphaFoldDB" id="A0A090R3I5"/>
<accession>A0A090R3I5</accession>
<reference evidence="2 3" key="1">
    <citation type="journal article" date="2014" name="Genome Announc.">
        <title>Draft Genome Sequences of Two Vibrionaceae Species, Vibrio ponticus C121 and Photobacterium aphoticum C119, Isolated as Coral Reef Microbiota.</title>
        <authorList>
            <person name="Al-saari N."/>
            <person name="Meirelles P.M."/>
            <person name="Mino S."/>
            <person name="Suda W."/>
            <person name="Oshima K."/>
            <person name="Hattori M."/>
            <person name="Ohkuma M."/>
            <person name="Thompson F.L."/>
            <person name="Gomez-Gil B."/>
            <person name="Sawabe T."/>
            <person name="Sawabe T."/>
        </authorList>
    </citation>
    <scope>NUCLEOTIDE SEQUENCE [LARGE SCALE GENOMIC DNA]</scope>
    <source>
        <strain evidence="2 3">JCM 19237</strain>
    </source>
</reference>
<evidence type="ECO:0000256" key="1">
    <source>
        <dbReference type="SAM" id="MobiDB-lite"/>
    </source>
</evidence>
<dbReference type="EMBL" id="BBMN01000030">
    <property type="protein sequence ID" value="GAL08694.1"/>
    <property type="molecule type" value="Genomic_DNA"/>
</dbReference>
<gene>
    <name evidence="2" type="ORF">JCM19237_3188</name>
</gene>
<feature type="compositionally biased region" description="Acidic residues" evidence="1">
    <location>
        <begin position="65"/>
        <end position="77"/>
    </location>
</feature>
<comment type="caution">
    <text evidence="2">The sequence shown here is derived from an EMBL/GenBank/DDBJ whole genome shotgun (WGS) entry which is preliminary data.</text>
</comment>
<dbReference type="eggNOG" id="COG3170">
    <property type="taxonomic scope" value="Bacteria"/>
</dbReference>
<feature type="region of interest" description="Disordered" evidence="1">
    <location>
        <begin position="410"/>
        <end position="450"/>
    </location>
</feature>
<feature type="region of interest" description="Disordered" evidence="1">
    <location>
        <begin position="150"/>
        <end position="206"/>
    </location>
</feature>
<organism evidence="2 3">
    <name type="scientific">Photobacterium aphoticum</name>
    <dbReference type="NCBI Taxonomy" id="754436"/>
    <lineage>
        <taxon>Bacteria</taxon>
        <taxon>Pseudomonadati</taxon>
        <taxon>Pseudomonadota</taxon>
        <taxon>Gammaproteobacteria</taxon>
        <taxon>Vibrionales</taxon>
        <taxon>Vibrionaceae</taxon>
        <taxon>Photobacterium</taxon>
    </lineage>
</organism>
<evidence type="ECO:0000313" key="3">
    <source>
        <dbReference type="Proteomes" id="UP000029227"/>
    </source>
</evidence>
<feature type="compositionally biased region" description="Low complexity" evidence="1">
    <location>
        <begin position="410"/>
        <end position="439"/>
    </location>
</feature>
<feature type="compositionally biased region" description="Polar residues" evidence="1">
    <location>
        <begin position="32"/>
        <end position="44"/>
    </location>
</feature>
<feature type="region of interest" description="Disordered" evidence="1">
    <location>
        <begin position="31"/>
        <end position="117"/>
    </location>
</feature>
<feature type="compositionally biased region" description="Basic and acidic residues" evidence="1">
    <location>
        <begin position="440"/>
        <end position="450"/>
    </location>
</feature>
<sequence>MAPVAAAATAIAVDEVLADELFTQVTERDLTVSDSVEATPSLNQPEPDIASEPDLESAPAPVQEPEPEPELEPEGSFDVDTSAFTVESESQHDDAFVSDEDMSVPESAFAPEPEPALAPEPAVAEGYVFEDPVVEDLVAESVAEPVVEQAVEPVSVDADAEQESELAEMPAQPEVTETADIEPDVLPQTEASEPVPATPYGSDDEQAELEALLAASFTEEDAAAMDPSVGMTVEQLLESLDVNAPLDLSDYPEFDEEAAMNAPDAELDDTPQMDVSPDEEQAVFDNIVRQLQQAAEAAERPQTAASVNAFANASANVPVEEMADAAVQEADAPDVSVSDVPFADDNAEVPESTLDLGYDDEAEPSAFGLHGQPQVAFETYDAASLPEFGEDDALQASFDEQHELEQYELEQGLGQAQSSALEAAANTPSSPAAPLSPEAEAVRDSMELPA</sequence>
<evidence type="ECO:0000313" key="2">
    <source>
        <dbReference type="EMBL" id="GAL08694.1"/>
    </source>
</evidence>
<name>A0A090R3I5_9GAMM</name>
<dbReference type="Proteomes" id="UP000029227">
    <property type="component" value="Unassembled WGS sequence"/>
</dbReference>
<dbReference type="STRING" id="754436.JCM19237_3188"/>
<protein>
    <submittedName>
        <fullName evidence="2">Mlr2412 protein</fullName>
    </submittedName>
</protein>